<dbReference type="InterPro" id="IPR000159">
    <property type="entry name" value="RA_dom"/>
</dbReference>
<evidence type="ECO:0000313" key="3">
    <source>
        <dbReference type="EMBL" id="LAB70156.1"/>
    </source>
</evidence>
<reference evidence="3" key="2">
    <citation type="journal article" date="2018" name="Biosci. Biotechnol. Biochem.">
        <title>Polysaccharide hydrolase of the hadal zone amphipods Hirondellea gigas.</title>
        <authorList>
            <person name="Kobayashi H."/>
            <person name="Nagahama T."/>
            <person name="Arai W."/>
            <person name="Sasagawa Y."/>
            <person name="Umeda M."/>
            <person name="Hayashi T."/>
            <person name="Nikaido I."/>
            <person name="Watanabe H."/>
            <person name="Oguri K."/>
            <person name="Kitazato H."/>
            <person name="Fujioka K."/>
            <person name="Kido Y."/>
            <person name="Takami H."/>
        </authorList>
    </citation>
    <scope>NUCLEOTIDE SEQUENCE</scope>
    <source>
        <tissue evidence="3">Whole body</tissue>
    </source>
</reference>
<feature type="domain" description="Ras-associating" evidence="2">
    <location>
        <begin position="199"/>
        <end position="286"/>
    </location>
</feature>
<evidence type="ECO:0000313" key="4">
    <source>
        <dbReference type="EMBL" id="LAC24247.1"/>
    </source>
</evidence>
<accession>A0A2P2I8B1</accession>
<protein>
    <submittedName>
        <fullName evidence="3">Serine-rich adhesin for platelets-like</fullName>
    </submittedName>
</protein>
<dbReference type="SMART" id="SM00314">
    <property type="entry name" value="RA"/>
    <property type="match status" value="2"/>
</dbReference>
<sequence length="891" mass="98432">MLKHVSYRASSTSLSRPFGSSCRANTLSPQEKSHLPNSAIIGPISAPSSPLSTPHARHVRHHSITPNSDKYALDQAQQSALARTYRNTTGRKFTNKSFTFDRSDRVNEENLHNHEEQQTTTHQDGGEEEDAVSLKSDDPLCRHKKDLRSVESMTLRGELMPDLTPHADDTISLHSAISLNSLCHDNMRSSNTSLCSSASKVPVRIHLRQLRPDIEYKTLRLDADTSCRELIDHLLLKLRLKHRDPNLFAVVLEAAVRGPSGAPPLRKRFLLEDSAKPVELQQCRPRGEANFSITMRRGGVLRVRDSVLTPGSQYKSFLVSYTSTVVEVIRLLLRCNNRNDDWRIFTLHEVCSEPYSDRLLQDDDKPLDVQNSWAKNDKQNYSLVLRRHLTQGLIENRDTWRRLSIDDCSLDADVEVDEHNSTCSSIITTSSNSSRSRSSISSSTASVLSLASLSSSSSSRCSFSSNSSSGVSSGSSSSSSSSETPEKDRKPHRRQLPALPLTPTPAAKVFPISVEENIQSYFSIPSDDEHLTSTNYKTENMETVKRPVPLPRRMLSFPATIVSSYQSSDSGIDLSESKITHTKFTKSWSSACRSPTHWIKARGPTAQTWQNERCRSSRIRSATISTPIEHMANLSIYNRSKSTDQSRISTQTLTSQPSTPTLTSSNSSKTKFSFGLSSISRALSTSSINGPVTSYRQSIDHIVISPSTKLRPLSVYPNSCMAFPSRPSSLLSTHSQSTTTLKASSSSLNLATPSPESTKISFATSLTDSNAQSSLSKQSPPPSKILPQVILAIPKNSKQTTESLNTMKTINTSLNGKLCTEVSCKESNPAANCGDWSSEEQRQSQITDTNAESVKNPLTIIDTDTKHSSNNSHGEKKHCPSCCRYANCFYI</sequence>
<dbReference type="SUPFAM" id="SSF54236">
    <property type="entry name" value="Ubiquitin-like"/>
    <property type="match status" value="2"/>
</dbReference>
<dbReference type="InterPro" id="IPR029071">
    <property type="entry name" value="Ubiquitin-like_domsf"/>
</dbReference>
<feature type="compositionally biased region" description="Polar residues" evidence="1">
    <location>
        <begin position="843"/>
        <end position="853"/>
    </location>
</feature>
<feature type="region of interest" description="Disordered" evidence="1">
    <location>
        <begin position="456"/>
        <end position="504"/>
    </location>
</feature>
<organism evidence="3">
    <name type="scientific">Hirondellea gigas</name>
    <dbReference type="NCBI Taxonomy" id="1518452"/>
    <lineage>
        <taxon>Eukaryota</taxon>
        <taxon>Metazoa</taxon>
        <taxon>Ecdysozoa</taxon>
        <taxon>Arthropoda</taxon>
        <taxon>Crustacea</taxon>
        <taxon>Multicrustacea</taxon>
        <taxon>Malacostraca</taxon>
        <taxon>Eumalacostraca</taxon>
        <taxon>Peracarida</taxon>
        <taxon>Amphipoda</taxon>
        <taxon>Amphilochidea</taxon>
        <taxon>Lysianassida</taxon>
        <taxon>Lysianassidira</taxon>
        <taxon>Lysianassoidea</taxon>
        <taxon>Lysianassidae</taxon>
        <taxon>Hirondellea</taxon>
    </lineage>
</organism>
<dbReference type="Pfam" id="PF00788">
    <property type="entry name" value="RA"/>
    <property type="match status" value="2"/>
</dbReference>
<dbReference type="PROSITE" id="PS50200">
    <property type="entry name" value="RA"/>
    <property type="match status" value="2"/>
</dbReference>
<dbReference type="GO" id="GO:0007165">
    <property type="term" value="P:signal transduction"/>
    <property type="evidence" value="ECO:0007669"/>
    <property type="project" value="InterPro"/>
</dbReference>
<reference evidence="4" key="1">
    <citation type="submission" date="2017-11" db="EMBL/GenBank/DDBJ databases">
        <title>The sensing device of the deep-sea amphipod.</title>
        <authorList>
            <person name="Kobayashi H."/>
            <person name="Nagahama T."/>
            <person name="Arai W."/>
            <person name="Sasagawa Y."/>
            <person name="Umeda M."/>
            <person name="Hayashi T."/>
            <person name="Nikaido I."/>
            <person name="Watanabe H."/>
            <person name="Oguri K."/>
            <person name="Kitazato H."/>
            <person name="Fujioka K."/>
            <person name="Kido Y."/>
            <person name="Takami H."/>
        </authorList>
    </citation>
    <scope>NUCLEOTIDE SEQUENCE</scope>
    <source>
        <tissue evidence="4">Whole body</tissue>
    </source>
</reference>
<evidence type="ECO:0000259" key="2">
    <source>
        <dbReference type="PROSITE" id="PS50200"/>
    </source>
</evidence>
<dbReference type="CDD" id="cd17043">
    <property type="entry name" value="RA"/>
    <property type="match status" value="1"/>
</dbReference>
<evidence type="ECO:0000256" key="1">
    <source>
        <dbReference type="SAM" id="MobiDB-lite"/>
    </source>
</evidence>
<feature type="domain" description="Ras-associating" evidence="2">
    <location>
        <begin position="297"/>
        <end position="390"/>
    </location>
</feature>
<feature type="region of interest" description="Disordered" evidence="1">
    <location>
        <begin position="640"/>
        <end position="669"/>
    </location>
</feature>
<feature type="compositionally biased region" description="Low complexity" evidence="1">
    <location>
        <begin position="456"/>
        <end position="482"/>
    </location>
</feature>
<name>A0A2P2I8B1_9CRUS</name>
<feature type="region of interest" description="Disordered" evidence="1">
    <location>
        <begin position="109"/>
        <end position="140"/>
    </location>
</feature>
<feature type="compositionally biased region" description="Low complexity" evidence="1">
    <location>
        <begin position="649"/>
        <end position="669"/>
    </location>
</feature>
<dbReference type="EMBL" id="IACT01005077">
    <property type="protein sequence ID" value="LAC24247.1"/>
    <property type="molecule type" value="mRNA"/>
</dbReference>
<dbReference type="GO" id="GO:0045743">
    <property type="term" value="P:positive regulation of fibroblast growth factor receptor signaling pathway"/>
    <property type="evidence" value="ECO:0007669"/>
    <property type="project" value="TreeGrafter"/>
</dbReference>
<dbReference type="AlphaFoldDB" id="A0A2P2I8B1"/>
<dbReference type="EMBL" id="IACF01004567">
    <property type="protein sequence ID" value="LAB70156.1"/>
    <property type="molecule type" value="mRNA"/>
</dbReference>
<dbReference type="GO" id="GO:0045742">
    <property type="term" value="P:positive regulation of epidermal growth factor receptor signaling pathway"/>
    <property type="evidence" value="ECO:0007669"/>
    <property type="project" value="TreeGrafter"/>
</dbReference>
<dbReference type="PANTHER" id="PTHR21298:SF2">
    <property type="entry name" value="GH01721P"/>
    <property type="match status" value="1"/>
</dbReference>
<dbReference type="Gene3D" id="3.10.20.90">
    <property type="entry name" value="Phosphatidylinositol 3-kinase Catalytic Subunit, Chain A, domain 1"/>
    <property type="match status" value="2"/>
</dbReference>
<proteinExistence type="evidence at transcript level"/>
<dbReference type="PANTHER" id="PTHR21298">
    <property type="entry name" value="GH01721P"/>
    <property type="match status" value="1"/>
</dbReference>
<feature type="region of interest" description="Disordered" evidence="1">
    <location>
        <begin position="1"/>
        <end position="36"/>
    </location>
</feature>
<feature type="region of interest" description="Disordered" evidence="1">
    <location>
        <begin position="830"/>
        <end position="857"/>
    </location>
</feature>